<evidence type="ECO:0000313" key="4">
    <source>
        <dbReference type="Proteomes" id="UP000588068"/>
    </source>
</evidence>
<comment type="similarity">
    <text evidence="1">Belongs to the AHA1 family.</text>
</comment>
<proteinExistence type="inferred from homology"/>
<sequence>MERTEKRVDRASILIEASPERVYRAFVDPSALAQWLPPTGAHAIIDAFEPHAGGSLRVTLVFDAHQGKTTDNSDVVDGRFVELIPDKRIVWAIDFVADDPAFAGTMTMTWTFSPEGAGTRVAVAATDVPSGIRPEDHQQGLASSLANLAAYCQSRNGFPRTRE</sequence>
<evidence type="ECO:0000313" key="3">
    <source>
        <dbReference type="EMBL" id="MBB6095474.1"/>
    </source>
</evidence>
<dbReference type="RefSeq" id="WP_221304370.1">
    <property type="nucleotide sequence ID" value="NZ_JACHHZ010000005.1"/>
</dbReference>
<feature type="domain" description="Activator of Hsp90 ATPase homologue 1/2-like C-terminal" evidence="2">
    <location>
        <begin position="17"/>
        <end position="152"/>
    </location>
</feature>
<comment type="caution">
    <text evidence="3">The sequence shown here is derived from an EMBL/GenBank/DDBJ whole genome shotgun (WGS) entry which is preliminary data.</text>
</comment>
<dbReference type="Proteomes" id="UP000588068">
    <property type="component" value="Unassembled WGS sequence"/>
</dbReference>
<dbReference type="Gene3D" id="3.30.530.20">
    <property type="match status" value="1"/>
</dbReference>
<dbReference type="SUPFAM" id="SSF55961">
    <property type="entry name" value="Bet v1-like"/>
    <property type="match status" value="1"/>
</dbReference>
<name>A0A841HS46_9GAMM</name>
<accession>A0A841HS46</accession>
<reference evidence="3 4" key="1">
    <citation type="submission" date="2020-08" db="EMBL/GenBank/DDBJ databases">
        <title>Genomic Encyclopedia of Type Strains, Phase IV (KMG-IV): sequencing the most valuable type-strain genomes for metagenomic binning, comparative biology and taxonomic classification.</title>
        <authorList>
            <person name="Goeker M."/>
        </authorList>
    </citation>
    <scope>NUCLEOTIDE SEQUENCE [LARGE SCALE GENOMIC DNA]</scope>
    <source>
        <strain evidence="3 4">DSM 26723</strain>
    </source>
</reference>
<dbReference type="InterPro" id="IPR023393">
    <property type="entry name" value="START-like_dom_sf"/>
</dbReference>
<evidence type="ECO:0000256" key="1">
    <source>
        <dbReference type="ARBA" id="ARBA00006817"/>
    </source>
</evidence>
<protein>
    <submittedName>
        <fullName evidence="3">Uncharacterized protein YndB with AHSA1/START domain</fullName>
    </submittedName>
</protein>
<organism evidence="3 4">
    <name type="scientific">Povalibacter uvarum</name>
    <dbReference type="NCBI Taxonomy" id="732238"/>
    <lineage>
        <taxon>Bacteria</taxon>
        <taxon>Pseudomonadati</taxon>
        <taxon>Pseudomonadota</taxon>
        <taxon>Gammaproteobacteria</taxon>
        <taxon>Steroidobacterales</taxon>
        <taxon>Steroidobacteraceae</taxon>
        <taxon>Povalibacter</taxon>
    </lineage>
</organism>
<dbReference type="CDD" id="cd08895">
    <property type="entry name" value="SRPBCC_CalC_Aha1-like_2"/>
    <property type="match status" value="1"/>
</dbReference>
<dbReference type="EMBL" id="JACHHZ010000005">
    <property type="protein sequence ID" value="MBB6095474.1"/>
    <property type="molecule type" value="Genomic_DNA"/>
</dbReference>
<keyword evidence="4" id="KW-1185">Reference proteome</keyword>
<evidence type="ECO:0000259" key="2">
    <source>
        <dbReference type="Pfam" id="PF08327"/>
    </source>
</evidence>
<dbReference type="AlphaFoldDB" id="A0A841HS46"/>
<dbReference type="InterPro" id="IPR013538">
    <property type="entry name" value="ASHA1/2-like_C"/>
</dbReference>
<gene>
    <name evidence="3" type="ORF">HNQ60_004364</name>
</gene>
<dbReference type="Pfam" id="PF08327">
    <property type="entry name" value="AHSA1"/>
    <property type="match status" value="1"/>
</dbReference>